<gene>
    <name evidence="2" type="ORF">VKT23_018402</name>
</gene>
<reference evidence="2 3" key="1">
    <citation type="submission" date="2024-01" db="EMBL/GenBank/DDBJ databases">
        <title>A draft genome for the cacao thread blight pathogen Marasmiellus scandens.</title>
        <authorList>
            <person name="Baruah I.K."/>
            <person name="Leung J."/>
            <person name="Bukari Y."/>
            <person name="Amoako-Attah I."/>
            <person name="Meinhardt L.W."/>
            <person name="Bailey B.A."/>
            <person name="Cohen S.P."/>
        </authorList>
    </citation>
    <scope>NUCLEOTIDE SEQUENCE [LARGE SCALE GENOMIC DNA]</scope>
    <source>
        <strain evidence="2 3">GH-19</strain>
    </source>
</reference>
<sequence>MPAVIAPRLTWTLTFPEILFEIVQHLTPSSISRLVQTCKVFQLILTPTLYAVVDLKSPEQIHAVLPVLQNKSEYVRILRIRPIYLKLLNLDKEKALKETWVSSRLIKLANGGLSGLKEFNWDGWELPEDDLWIALKSGCPQLKSISVTVDKYGFNLASSLFAFEDLQSFCIRARSDILEAISVARTISLPECMWQMLLYKCPNLESLELISFLPYTYRLWNFDPVFLGTWPKLKRLTLGCFVHKPTSSTKDVDMPPSMVNLLQVNDWAARLTLDEATPQTNSEWGENSEELLQEQMASRHRGLGLDLGVADTVRSIAEDRRREAVGEGSSDTDSQDPCAYFFLRHPHITQLRLGWNPYLLQSTLPLPRSVVSTAATTLTSFMGTQNQLSLFPPATLSSLRTLTLDREHPYALLSSAYISDLCDVLKLLEKLKVLRLRISRISEKRQFEAWDVLLQSVGGIEQLEVVCPEGAGETMLQPLYQSLHRNLPNLRSFSFSYHSQFSRWTLRRLSSSTSSSFYPWSNPTQSGTQSRPQPELDTAKNLFLTNTRLVHVRLIRTRQSSSSSANLSLPVSSYSPATASIGTLDPMSNFGGGAEESGLALGGPVKFCGRYEVVASGDSLRGIVVGHEWGEDTEGRWVRVGLAP</sequence>
<dbReference type="CDD" id="cd09917">
    <property type="entry name" value="F-box_SF"/>
    <property type="match status" value="1"/>
</dbReference>
<evidence type="ECO:0000313" key="3">
    <source>
        <dbReference type="Proteomes" id="UP001498398"/>
    </source>
</evidence>
<name>A0ABR1IT85_9AGAR</name>
<feature type="region of interest" description="Disordered" evidence="1">
    <location>
        <begin position="514"/>
        <end position="535"/>
    </location>
</feature>
<protein>
    <recommendedName>
        <fullName evidence="4">F-box domain-containing protein</fullName>
    </recommendedName>
</protein>
<dbReference type="SUPFAM" id="SSF52047">
    <property type="entry name" value="RNI-like"/>
    <property type="match status" value="1"/>
</dbReference>
<comment type="caution">
    <text evidence="2">The sequence shown here is derived from an EMBL/GenBank/DDBJ whole genome shotgun (WGS) entry which is preliminary data.</text>
</comment>
<organism evidence="2 3">
    <name type="scientific">Marasmiellus scandens</name>
    <dbReference type="NCBI Taxonomy" id="2682957"/>
    <lineage>
        <taxon>Eukaryota</taxon>
        <taxon>Fungi</taxon>
        <taxon>Dikarya</taxon>
        <taxon>Basidiomycota</taxon>
        <taxon>Agaricomycotina</taxon>
        <taxon>Agaricomycetes</taxon>
        <taxon>Agaricomycetidae</taxon>
        <taxon>Agaricales</taxon>
        <taxon>Marasmiineae</taxon>
        <taxon>Omphalotaceae</taxon>
        <taxon>Marasmiellus</taxon>
    </lineage>
</organism>
<feature type="compositionally biased region" description="Polar residues" evidence="1">
    <location>
        <begin position="517"/>
        <end position="532"/>
    </location>
</feature>
<dbReference type="Proteomes" id="UP001498398">
    <property type="component" value="Unassembled WGS sequence"/>
</dbReference>
<evidence type="ECO:0008006" key="4">
    <source>
        <dbReference type="Google" id="ProtNLM"/>
    </source>
</evidence>
<keyword evidence="3" id="KW-1185">Reference proteome</keyword>
<dbReference type="EMBL" id="JBANRG010000083">
    <property type="protein sequence ID" value="KAK7437686.1"/>
    <property type="molecule type" value="Genomic_DNA"/>
</dbReference>
<evidence type="ECO:0000256" key="1">
    <source>
        <dbReference type="SAM" id="MobiDB-lite"/>
    </source>
</evidence>
<proteinExistence type="predicted"/>
<accession>A0ABR1IT85</accession>
<evidence type="ECO:0000313" key="2">
    <source>
        <dbReference type="EMBL" id="KAK7437686.1"/>
    </source>
</evidence>